<dbReference type="Proteomes" id="UP000015104">
    <property type="component" value="Unassembled WGS sequence"/>
</dbReference>
<protein>
    <submittedName>
        <fullName evidence="2">Uncharacterized protein</fullName>
    </submittedName>
</protein>
<dbReference type="EnsemblMetazoa" id="tetur03g02130.1">
    <property type="protein sequence ID" value="tetur03g02130.1"/>
    <property type="gene ID" value="tetur03g02130"/>
</dbReference>
<dbReference type="AlphaFoldDB" id="T1JYZ7"/>
<sequence>MNSSTAYKIFIIVCAVCCSIQLYKITRVYLDYKTRTYIDISFTPQIEIPDITWCTQFLYTINWTHWLIEHRQLKPEDCSLDDNDTIAVNQIKKCFDKMGQYAFQAYVEKHFTVDRFYRTIVKSHSVINGVFFWTQFGELNGLQDLNEEIICQTKTFIRDPQVCYHVACRNKSDPNRPLYFAKNRLNMASNIGSLYQVSVLQEYFKRWEHIFIFIHSPLFLPHGFEISHTILSGVDQPSTYYLQFRRMIVNLLPAPYKSNCIQYRDSKGKLQSQAQHYEQCVNNKTLQLDPSLVFYRTLIVDPNNTKAHFVNRLRFKPKYADLLEEIHDTCRQVTLNSECRKLFYATALIGYEDLINSNATLFTIMNSVEPDLNKTTIADFPLGSYIIYIGSTLGTWFGFSMYHYFHVIYNKLKPLTVRQEKRKKKMNKLVKHKEGKKMDSVGVSFINLHDSQRTIQPYIESIKRPKQRQ</sequence>
<feature type="transmembrane region" description="Helical" evidence="1">
    <location>
        <begin position="385"/>
        <end position="405"/>
    </location>
</feature>
<reference evidence="3" key="1">
    <citation type="submission" date="2011-08" db="EMBL/GenBank/DDBJ databases">
        <authorList>
            <person name="Rombauts S."/>
        </authorList>
    </citation>
    <scope>NUCLEOTIDE SEQUENCE</scope>
    <source>
        <strain evidence="3">London</strain>
    </source>
</reference>
<evidence type="ECO:0000313" key="3">
    <source>
        <dbReference type="Proteomes" id="UP000015104"/>
    </source>
</evidence>
<evidence type="ECO:0000256" key="1">
    <source>
        <dbReference type="SAM" id="Phobius"/>
    </source>
</evidence>
<accession>T1JYZ7</accession>
<proteinExistence type="predicted"/>
<keyword evidence="1" id="KW-1133">Transmembrane helix</keyword>
<evidence type="ECO:0000313" key="2">
    <source>
        <dbReference type="EnsemblMetazoa" id="tetur03g02130.1"/>
    </source>
</evidence>
<reference evidence="2" key="2">
    <citation type="submission" date="2015-06" db="UniProtKB">
        <authorList>
            <consortium name="EnsemblMetazoa"/>
        </authorList>
    </citation>
    <scope>IDENTIFICATION</scope>
</reference>
<name>T1JYZ7_TETUR</name>
<dbReference type="HOGENOM" id="CLU_044404_0_0_1"/>
<dbReference type="EMBL" id="CAEY01001111">
    <property type="status" value="NOT_ANNOTATED_CDS"/>
    <property type="molecule type" value="Genomic_DNA"/>
</dbReference>
<keyword evidence="3" id="KW-1185">Reference proteome</keyword>
<keyword evidence="1" id="KW-0472">Membrane</keyword>
<keyword evidence="1" id="KW-0812">Transmembrane</keyword>
<organism evidence="2 3">
    <name type="scientific">Tetranychus urticae</name>
    <name type="common">Two-spotted spider mite</name>
    <dbReference type="NCBI Taxonomy" id="32264"/>
    <lineage>
        <taxon>Eukaryota</taxon>
        <taxon>Metazoa</taxon>
        <taxon>Ecdysozoa</taxon>
        <taxon>Arthropoda</taxon>
        <taxon>Chelicerata</taxon>
        <taxon>Arachnida</taxon>
        <taxon>Acari</taxon>
        <taxon>Acariformes</taxon>
        <taxon>Trombidiformes</taxon>
        <taxon>Prostigmata</taxon>
        <taxon>Eleutherengona</taxon>
        <taxon>Raphignathae</taxon>
        <taxon>Tetranychoidea</taxon>
        <taxon>Tetranychidae</taxon>
        <taxon>Tetranychus</taxon>
    </lineage>
</organism>